<dbReference type="EMBL" id="VDEP01000410">
    <property type="protein sequence ID" value="KAA1086445.1"/>
    <property type="molecule type" value="Genomic_DNA"/>
</dbReference>
<gene>
    <name evidence="1" type="ORF">PGTUg99_016212</name>
</gene>
<proteinExistence type="predicted"/>
<organism evidence="1 2">
    <name type="scientific">Puccinia graminis f. sp. tritici</name>
    <dbReference type="NCBI Taxonomy" id="56615"/>
    <lineage>
        <taxon>Eukaryota</taxon>
        <taxon>Fungi</taxon>
        <taxon>Dikarya</taxon>
        <taxon>Basidiomycota</taxon>
        <taxon>Pucciniomycotina</taxon>
        <taxon>Pucciniomycetes</taxon>
        <taxon>Pucciniales</taxon>
        <taxon>Pucciniaceae</taxon>
        <taxon>Puccinia</taxon>
    </lineage>
</organism>
<evidence type="ECO:0000313" key="2">
    <source>
        <dbReference type="Proteomes" id="UP000325313"/>
    </source>
</evidence>
<name>A0A5B0NAU7_PUCGR</name>
<accession>A0A5B0NAU7</accession>
<comment type="caution">
    <text evidence="1">The sequence shown here is derived from an EMBL/GenBank/DDBJ whole genome shotgun (WGS) entry which is preliminary data.</text>
</comment>
<protein>
    <submittedName>
        <fullName evidence="1">Uncharacterized protein</fullName>
    </submittedName>
</protein>
<reference evidence="1 2" key="1">
    <citation type="submission" date="2019-05" db="EMBL/GenBank/DDBJ databases">
        <title>Emergence of the Ug99 lineage of the wheat stem rust pathogen through somatic hybridization.</title>
        <authorList>
            <person name="Li F."/>
            <person name="Upadhyaya N.M."/>
            <person name="Sperschneider J."/>
            <person name="Matny O."/>
            <person name="Nguyen-Phuc H."/>
            <person name="Mago R."/>
            <person name="Raley C."/>
            <person name="Miller M.E."/>
            <person name="Silverstein K.A.T."/>
            <person name="Henningsen E."/>
            <person name="Hirsch C.D."/>
            <person name="Visser B."/>
            <person name="Pretorius Z.A."/>
            <person name="Steffenson B.J."/>
            <person name="Schwessinger B."/>
            <person name="Dodds P.N."/>
            <person name="Figueroa M."/>
        </authorList>
    </citation>
    <scope>NUCLEOTIDE SEQUENCE [LARGE SCALE GENOMIC DNA]</scope>
    <source>
        <strain evidence="1 2">Ug99</strain>
    </source>
</reference>
<dbReference type="Proteomes" id="UP000325313">
    <property type="component" value="Unassembled WGS sequence"/>
</dbReference>
<evidence type="ECO:0000313" key="1">
    <source>
        <dbReference type="EMBL" id="KAA1086445.1"/>
    </source>
</evidence>
<sequence length="69" mass="7953">MTVYDDCGRPNEALNILLNNHCLILLNDRFLLLNDRFLLLNDRVNEKKSIELKSTVDAEFVSRHGLQAP</sequence>
<dbReference type="AlphaFoldDB" id="A0A5B0NAU7"/>